<keyword evidence="3" id="KW-1185">Reference proteome</keyword>
<dbReference type="Pfam" id="PF25608">
    <property type="entry name" value="NAL1_N"/>
    <property type="match status" value="1"/>
</dbReference>
<evidence type="ECO:0000313" key="2">
    <source>
        <dbReference type="EMBL" id="ACV61077.1"/>
    </source>
</evidence>
<name>C8W2S1_DESAS</name>
<dbReference type="STRING" id="485916.Dtox_0114"/>
<protein>
    <recommendedName>
        <fullName evidence="1">Nal1 N-terminal domain-containing protein</fullName>
    </recommendedName>
</protein>
<gene>
    <name evidence="2" type="ordered locus">Dtox_0114</name>
</gene>
<proteinExistence type="predicted"/>
<reference evidence="2 3" key="1">
    <citation type="journal article" date="2009" name="Stand. Genomic Sci.">
        <title>Complete genome sequence of Desulfotomaculum acetoxidans type strain (5575).</title>
        <authorList>
            <person name="Spring S."/>
            <person name="Lapidus A."/>
            <person name="Schroder M."/>
            <person name="Gleim D."/>
            <person name="Sims D."/>
            <person name="Meincke L."/>
            <person name="Glavina Del Rio T."/>
            <person name="Tice H."/>
            <person name="Copeland A."/>
            <person name="Cheng J.F."/>
            <person name="Lucas S."/>
            <person name="Chen F."/>
            <person name="Nolan M."/>
            <person name="Bruce D."/>
            <person name="Goodwin L."/>
            <person name="Pitluck S."/>
            <person name="Ivanova N."/>
            <person name="Mavromatis K."/>
            <person name="Mikhailova N."/>
            <person name="Pati A."/>
            <person name="Chen A."/>
            <person name="Palaniappan K."/>
            <person name="Land M."/>
            <person name="Hauser L."/>
            <person name="Chang Y.J."/>
            <person name="Jeffries C.D."/>
            <person name="Chain P."/>
            <person name="Saunders E."/>
            <person name="Brettin T."/>
            <person name="Detter J.C."/>
            <person name="Goker M."/>
            <person name="Bristow J."/>
            <person name="Eisen J.A."/>
            <person name="Markowitz V."/>
            <person name="Hugenholtz P."/>
            <person name="Kyrpides N.C."/>
            <person name="Klenk H.P."/>
            <person name="Han C."/>
        </authorList>
    </citation>
    <scope>NUCLEOTIDE SEQUENCE [LARGE SCALE GENOMIC DNA]</scope>
    <source>
        <strain evidence="3">ATCC 49208 / DSM 771 / VKM B-1644</strain>
    </source>
</reference>
<feature type="domain" description="Nal1 N-terminal" evidence="1">
    <location>
        <begin position="10"/>
        <end position="65"/>
    </location>
</feature>
<dbReference type="KEGG" id="dae:Dtox_0114"/>
<organism evidence="2 3">
    <name type="scientific">Desulfofarcimen acetoxidans (strain ATCC 49208 / DSM 771 / KCTC 5769 / VKM B-1644 / 5575)</name>
    <name type="common">Desulfotomaculum acetoxidans</name>
    <dbReference type="NCBI Taxonomy" id="485916"/>
    <lineage>
        <taxon>Bacteria</taxon>
        <taxon>Bacillati</taxon>
        <taxon>Bacillota</taxon>
        <taxon>Clostridia</taxon>
        <taxon>Eubacteriales</taxon>
        <taxon>Peptococcaceae</taxon>
        <taxon>Desulfofarcimen</taxon>
    </lineage>
</organism>
<evidence type="ECO:0000313" key="3">
    <source>
        <dbReference type="Proteomes" id="UP000002217"/>
    </source>
</evidence>
<dbReference type="AlphaFoldDB" id="C8W2S1"/>
<sequence>MDRFLNVMKVHRKKILRRKNVVGVGVGTKLTRGEDTGKTAIVVFVKKKLPQAEIYGTEVLPKKINDLEVDVVEIGTVRLLGRTDRGRPAQPGVSIAHYKSTAGTLGAIVRDLETGEKFILSNNHVLANATNGRDGRSQLGDPILQPGGWVSLLKEKPRIDLWLY</sequence>
<dbReference type="RefSeq" id="WP_012813529.1">
    <property type="nucleotide sequence ID" value="NC_013216.1"/>
</dbReference>
<dbReference type="InterPro" id="IPR057905">
    <property type="entry name" value="Nal1_N"/>
</dbReference>
<dbReference type="Proteomes" id="UP000002217">
    <property type="component" value="Chromosome"/>
</dbReference>
<accession>C8W2S1</accession>
<dbReference type="eggNOG" id="COG0265">
    <property type="taxonomic scope" value="Bacteria"/>
</dbReference>
<dbReference type="OrthoDB" id="104542at2"/>
<dbReference type="HOGENOM" id="CLU_1616335_0_0_9"/>
<evidence type="ECO:0000259" key="1">
    <source>
        <dbReference type="Pfam" id="PF25608"/>
    </source>
</evidence>
<dbReference type="EMBL" id="CP001720">
    <property type="protein sequence ID" value="ACV61077.1"/>
    <property type="molecule type" value="Genomic_DNA"/>
</dbReference>